<reference evidence="6" key="1">
    <citation type="submission" date="2024-07" db="EMBL/GenBank/DDBJ databases">
        <title>Two chromosome-level genome assemblies of Korean endemic species Abeliophyllum distichum and Forsythia ovata (Oleaceae).</title>
        <authorList>
            <person name="Jang H."/>
        </authorList>
    </citation>
    <scope>NUCLEOTIDE SEQUENCE [LARGE SCALE GENOMIC DNA]</scope>
</reference>
<evidence type="ECO:0000256" key="2">
    <source>
        <dbReference type="ARBA" id="ARBA00022540"/>
    </source>
</evidence>
<keyword evidence="2 5" id="KW-0396">Initiation factor</keyword>
<evidence type="ECO:0000259" key="4">
    <source>
        <dbReference type="Pfam" id="PF02854"/>
    </source>
</evidence>
<sequence length="110" mass="12678">MPSPQTPLQVMQKAEKKYEIGKVTDEEEAKQRQLKAIPNKLTPQNFEKLFEQVMQVNIDNVITLSGVISQIFDKALTEPTFCEMYAKFCFHLAAELPDLSIENEIITFKR</sequence>
<organism evidence="5 6">
    <name type="scientific">Forsythia ovata</name>
    <dbReference type="NCBI Taxonomy" id="205694"/>
    <lineage>
        <taxon>Eukaryota</taxon>
        <taxon>Viridiplantae</taxon>
        <taxon>Streptophyta</taxon>
        <taxon>Embryophyta</taxon>
        <taxon>Tracheophyta</taxon>
        <taxon>Spermatophyta</taxon>
        <taxon>Magnoliopsida</taxon>
        <taxon>eudicotyledons</taxon>
        <taxon>Gunneridae</taxon>
        <taxon>Pentapetalae</taxon>
        <taxon>asterids</taxon>
        <taxon>lamiids</taxon>
        <taxon>Lamiales</taxon>
        <taxon>Oleaceae</taxon>
        <taxon>Forsythieae</taxon>
        <taxon>Forsythia</taxon>
    </lineage>
</organism>
<dbReference type="PANTHER" id="PTHR23253:SF9">
    <property type="entry name" value="EUKARYOTIC TRANSLATION INITIATION FACTOR 4 GAMMA 2"/>
    <property type="match status" value="1"/>
</dbReference>
<dbReference type="Pfam" id="PF02854">
    <property type="entry name" value="MIF4G"/>
    <property type="match status" value="1"/>
</dbReference>
<dbReference type="SUPFAM" id="SSF48371">
    <property type="entry name" value="ARM repeat"/>
    <property type="match status" value="1"/>
</dbReference>
<keyword evidence="3" id="KW-0648">Protein biosynthesis</keyword>
<comment type="similarity">
    <text evidence="1">Belongs to the eukaryotic initiation factor 4G family.</text>
</comment>
<comment type="caution">
    <text evidence="5">The sequence shown here is derived from an EMBL/GenBank/DDBJ whole genome shotgun (WGS) entry which is preliminary data.</text>
</comment>
<dbReference type="Proteomes" id="UP001604277">
    <property type="component" value="Unassembled WGS sequence"/>
</dbReference>
<feature type="domain" description="MIF4G" evidence="4">
    <location>
        <begin position="31"/>
        <end position="98"/>
    </location>
</feature>
<dbReference type="Gene3D" id="1.25.40.180">
    <property type="match status" value="1"/>
</dbReference>
<evidence type="ECO:0000256" key="1">
    <source>
        <dbReference type="ARBA" id="ARBA00005775"/>
    </source>
</evidence>
<gene>
    <name evidence="5" type="ORF">Fot_28017</name>
</gene>
<dbReference type="InterPro" id="IPR003890">
    <property type="entry name" value="MIF4G-like_typ-3"/>
</dbReference>
<dbReference type="EMBL" id="JBFOLJ010000008">
    <property type="protein sequence ID" value="KAL2514046.1"/>
    <property type="molecule type" value="Genomic_DNA"/>
</dbReference>
<keyword evidence="6" id="KW-1185">Reference proteome</keyword>
<proteinExistence type="inferred from homology"/>
<accession>A0ABD1TMT2</accession>
<dbReference type="PANTHER" id="PTHR23253">
    <property type="entry name" value="EUKARYOTIC TRANSLATION INITIATION FACTOR 4 GAMMA"/>
    <property type="match status" value="1"/>
</dbReference>
<evidence type="ECO:0000313" key="6">
    <source>
        <dbReference type="Proteomes" id="UP001604277"/>
    </source>
</evidence>
<evidence type="ECO:0000256" key="3">
    <source>
        <dbReference type="ARBA" id="ARBA00022917"/>
    </source>
</evidence>
<dbReference type="InterPro" id="IPR016024">
    <property type="entry name" value="ARM-type_fold"/>
</dbReference>
<protein>
    <submittedName>
        <fullName evidence="5">Eukaryotic translation initiation factor 4G</fullName>
    </submittedName>
</protein>
<dbReference type="GO" id="GO:0003743">
    <property type="term" value="F:translation initiation factor activity"/>
    <property type="evidence" value="ECO:0007669"/>
    <property type="project" value="UniProtKB-KW"/>
</dbReference>
<name>A0ABD1TMT2_9LAMI</name>
<dbReference type="AlphaFoldDB" id="A0ABD1TMT2"/>
<evidence type="ECO:0000313" key="5">
    <source>
        <dbReference type="EMBL" id="KAL2514046.1"/>
    </source>
</evidence>